<protein>
    <recommendedName>
        <fullName evidence="3">PE domain-containing protein</fullName>
    </recommendedName>
</protein>
<sequence>MFDAGDGGRKLGFVADTVARGPGAGYVATQTRFAVDPSEAQRLIDGLKEALEKLIETDTLAAEIRLHGAPGQDVYSAVANDAIQRTAGNAPGGYSWANQQAQRALETTIENIQKALAEYQQTDSAAGDALKPKG</sequence>
<gene>
    <name evidence="1" type="ORF">FHS29_004212</name>
</gene>
<evidence type="ECO:0008006" key="3">
    <source>
        <dbReference type="Google" id="ProtNLM"/>
    </source>
</evidence>
<proteinExistence type="predicted"/>
<keyword evidence="2" id="KW-1185">Reference proteome</keyword>
<comment type="caution">
    <text evidence="1">The sequence shown here is derived from an EMBL/GenBank/DDBJ whole genome shotgun (WGS) entry which is preliminary data.</text>
</comment>
<name>A0A841CNG1_9PSEU</name>
<evidence type="ECO:0000313" key="2">
    <source>
        <dbReference type="Proteomes" id="UP000547510"/>
    </source>
</evidence>
<dbReference type="EMBL" id="JACHJN010000006">
    <property type="protein sequence ID" value="MBB5957617.1"/>
    <property type="molecule type" value="Genomic_DNA"/>
</dbReference>
<accession>A0A841CNG1</accession>
<organism evidence="1 2">
    <name type="scientific">Saccharothrix tamanrassetensis</name>
    <dbReference type="NCBI Taxonomy" id="1051531"/>
    <lineage>
        <taxon>Bacteria</taxon>
        <taxon>Bacillati</taxon>
        <taxon>Actinomycetota</taxon>
        <taxon>Actinomycetes</taxon>
        <taxon>Pseudonocardiales</taxon>
        <taxon>Pseudonocardiaceae</taxon>
        <taxon>Saccharothrix</taxon>
    </lineage>
</organism>
<dbReference type="AlphaFoldDB" id="A0A841CNG1"/>
<reference evidence="1 2" key="1">
    <citation type="submission" date="2020-08" db="EMBL/GenBank/DDBJ databases">
        <title>Genomic Encyclopedia of Type Strains, Phase III (KMG-III): the genomes of soil and plant-associated and newly described type strains.</title>
        <authorList>
            <person name="Whitman W."/>
        </authorList>
    </citation>
    <scope>NUCLEOTIDE SEQUENCE [LARGE SCALE GENOMIC DNA]</scope>
    <source>
        <strain evidence="1 2">CECT 8640</strain>
    </source>
</reference>
<dbReference type="Proteomes" id="UP000547510">
    <property type="component" value="Unassembled WGS sequence"/>
</dbReference>
<dbReference type="RefSeq" id="WP_184692846.1">
    <property type="nucleotide sequence ID" value="NZ_JACHJN010000006.1"/>
</dbReference>
<evidence type="ECO:0000313" key="1">
    <source>
        <dbReference type="EMBL" id="MBB5957617.1"/>
    </source>
</evidence>